<name>A0ABT5SYB2_9PSEU</name>
<reference evidence="1 2" key="1">
    <citation type="submission" date="2023-02" db="EMBL/GenBank/DDBJ databases">
        <title>Genome sequencing required for Actinomycetospora new species description.</title>
        <authorList>
            <person name="Saimee Y."/>
            <person name="Duangmal K."/>
        </authorList>
    </citation>
    <scope>NUCLEOTIDE SEQUENCE [LARGE SCALE GENOMIC DNA]</scope>
    <source>
        <strain evidence="1 2">DW7H6</strain>
    </source>
</reference>
<evidence type="ECO:0000313" key="1">
    <source>
        <dbReference type="EMBL" id="MDD7967853.1"/>
    </source>
</evidence>
<dbReference type="InterPro" id="IPR017850">
    <property type="entry name" value="Alkaline_phosphatase_core_sf"/>
</dbReference>
<keyword evidence="2" id="KW-1185">Reference proteome</keyword>
<comment type="caution">
    <text evidence="1">The sequence shown here is derived from an EMBL/GenBank/DDBJ whole genome shotgun (WGS) entry which is preliminary data.</text>
</comment>
<dbReference type="PANTHER" id="PTHR10151:SF120">
    <property type="entry name" value="BIS(5'-ADENOSYL)-TRIPHOSPHATASE"/>
    <property type="match status" value="1"/>
</dbReference>
<protein>
    <submittedName>
        <fullName evidence="1">Alkaline phosphatase family protein</fullName>
    </submittedName>
</protein>
<dbReference type="PANTHER" id="PTHR10151">
    <property type="entry name" value="ECTONUCLEOTIDE PYROPHOSPHATASE/PHOSPHODIESTERASE"/>
    <property type="match status" value="1"/>
</dbReference>
<gene>
    <name evidence="1" type="ORF">PGB27_21135</name>
</gene>
<dbReference type="SUPFAM" id="SSF53649">
    <property type="entry name" value="Alkaline phosphatase-like"/>
    <property type="match status" value="1"/>
</dbReference>
<dbReference type="Pfam" id="PF01663">
    <property type="entry name" value="Phosphodiest"/>
    <property type="match status" value="1"/>
</dbReference>
<dbReference type="EMBL" id="JAQZAO010000009">
    <property type="protein sequence ID" value="MDD7967853.1"/>
    <property type="molecule type" value="Genomic_DNA"/>
</dbReference>
<evidence type="ECO:0000313" key="2">
    <source>
        <dbReference type="Proteomes" id="UP001300763"/>
    </source>
</evidence>
<accession>A0ABT5SYB2</accession>
<dbReference type="Proteomes" id="UP001300763">
    <property type="component" value="Unassembled WGS sequence"/>
</dbReference>
<dbReference type="InterPro" id="IPR002591">
    <property type="entry name" value="Phosphodiest/P_Trfase"/>
</dbReference>
<dbReference type="RefSeq" id="WP_274202372.1">
    <property type="nucleotide sequence ID" value="NZ_JAQZAO010000009.1"/>
</dbReference>
<sequence length="380" mass="39672">MEAAELVLPDPDRPGLHDVVPALLEAVTPGGTPALGLPPVRAAALLLVDGLGHRLLHEHAADAPFLAAMADHGPLTVGFPSSTSISVTSLGTGLPPGTHGTLGIRVRVGGDGGTLLDTLTWTGDGRDARELLVPETVQPRPTVFEQALARDVGATVVSDRAFRESGLTRSALRGAQYRGVGAFGDLAAELLDALGRPGPQLVYAYHADLDQLGHLRGPGSTAWRWQLRQIDRLVAQLVEELPADTLLAITGDHGMVTIDRRHDAENDPDLVAGVALVGGDPRARLVYARPGAAADVLASWRGVLGDDAWVVDGDEAIARGWFGPVDDAVRDRVPDVVAALRGTAAVVCPTAEPLLSRLPGQHGSLSADELVVPLLALART</sequence>
<dbReference type="Gene3D" id="3.40.720.10">
    <property type="entry name" value="Alkaline Phosphatase, subunit A"/>
    <property type="match status" value="1"/>
</dbReference>
<proteinExistence type="predicted"/>
<organism evidence="1 2">
    <name type="scientific">Actinomycetospora lemnae</name>
    <dbReference type="NCBI Taxonomy" id="3019891"/>
    <lineage>
        <taxon>Bacteria</taxon>
        <taxon>Bacillati</taxon>
        <taxon>Actinomycetota</taxon>
        <taxon>Actinomycetes</taxon>
        <taxon>Pseudonocardiales</taxon>
        <taxon>Pseudonocardiaceae</taxon>
        <taxon>Actinomycetospora</taxon>
    </lineage>
</organism>